<feature type="region of interest" description="Disordered" evidence="1">
    <location>
        <begin position="864"/>
        <end position="897"/>
    </location>
</feature>
<organism evidence="3 4">
    <name type="scientific">Zizania palustris</name>
    <name type="common">Northern wild rice</name>
    <dbReference type="NCBI Taxonomy" id="103762"/>
    <lineage>
        <taxon>Eukaryota</taxon>
        <taxon>Viridiplantae</taxon>
        <taxon>Streptophyta</taxon>
        <taxon>Embryophyta</taxon>
        <taxon>Tracheophyta</taxon>
        <taxon>Spermatophyta</taxon>
        <taxon>Magnoliopsida</taxon>
        <taxon>Liliopsida</taxon>
        <taxon>Poales</taxon>
        <taxon>Poaceae</taxon>
        <taxon>BOP clade</taxon>
        <taxon>Oryzoideae</taxon>
        <taxon>Oryzeae</taxon>
        <taxon>Zizaniinae</taxon>
        <taxon>Zizania</taxon>
    </lineage>
</organism>
<dbReference type="PANTHER" id="PTHR45979">
    <property type="entry name" value="PAP/OAS1 SUBSTRATE-BINDING DOMAIN SUPERFAMILY"/>
    <property type="match status" value="1"/>
</dbReference>
<evidence type="ECO:0000256" key="1">
    <source>
        <dbReference type="SAM" id="MobiDB-lite"/>
    </source>
</evidence>
<feature type="region of interest" description="Disordered" evidence="1">
    <location>
        <begin position="383"/>
        <end position="451"/>
    </location>
</feature>
<dbReference type="Pfam" id="PF26180">
    <property type="entry name" value="PAP-OAS1"/>
    <property type="match status" value="1"/>
</dbReference>
<feature type="compositionally biased region" description="Polar residues" evidence="1">
    <location>
        <begin position="823"/>
        <end position="840"/>
    </location>
</feature>
<proteinExistence type="predicted"/>
<reference evidence="3" key="1">
    <citation type="journal article" date="2021" name="bioRxiv">
        <title>Whole Genome Assembly and Annotation of Northern Wild Rice, Zizania palustris L., Supports a Whole Genome Duplication in the Zizania Genus.</title>
        <authorList>
            <person name="Haas M."/>
            <person name="Kono T."/>
            <person name="Macchietto M."/>
            <person name="Millas R."/>
            <person name="McGilp L."/>
            <person name="Shao M."/>
            <person name="Duquette J."/>
            <person name="Hirsch C.N."/>
            <person name="Kimball J."/>
        </authorList>
    </citation>
    <scope>NUCLEOTIDE SEQUENCE</scope>
    <source>
        <tissue evidence="3">Fresh leaf tissue</tissue>
    </source>
</reference>
<name>A0A8J6BXN7_ZIZPA</name>
<keyword evidence="4" id="KW-1185">Reference proteome</keyword>
<feature type="region of interest" description="Disordered" evidence="1">
    <location>
        <begin position="733"/>
        <end position="850"/>
    </location>
</feature>
<dbReference type="InterPro" id="IPR058920">
    <property type="entry name" value="PAP-OAS1-bd-rel"/>
</dbReference>
<dbReference type="OrthoDB" id="273917at2759"/>
<evidence type="ECO:0000313" key="4">
    <source>
        <dbReference type="Proteomes" id="UP000729402"/>
    </source>
</evidence>
<dbReference type="InterPro" id="IPR058921">
    <property type="entry name" value="PAP/OAS1-rel"/>
</dbReference>
<dbReference type="PANTHER" id="PTHR45979:SF30">
    <property type="entry name" value="NUCLEOTIDYLTRANSFERASE"/>
    <property type="match status" value="1"/>
</dbReference>
<feature type="compositionally biased region" description="Polar residues" evidence="1">
    <location>
        <begin position="951"/>
        <end position="968"/>
    </location>
</feature>
<feature type="compositionally biased region" description="Polar residues" evidence="1">
    <location>
        <begin position="733"/>
        <end position="746"/>
    </location>
</feature>
<accession>A0A8J6BXN7</accession>
<reference evidence="3" key="2">
    <citation type="submission" date="2021-02" db="EMBL/GenBank/DDBJ databases">
        <authorList>
            <person name="Kimball J.A."/>
            <person name="Haas M.W."/>
            <person name="Macchietto M."/>
            <person name="Kono T."/>
            <person name="Duquette J."/>
            <person name="Shao M."/>
        </authorList>
    </citation>
    <scope>NUCLEOTIDE SEQUENCE</scope>
    <source>
        <tissue evidence="3">Fresh leaf tissue</tissue>
    </source>
</reference>
<feature type="domain" description="PAP/OAS1 substrate-binding-related" evidence="2">
    <location>
        <begin position="101"/>
        <end position="294"/>
    </location>
</feature>
<dbReference type="AlphaFoldDB" id="A0A8J6BXN7"/>
<evidence type="ECO:0000259" key="2">
    <source>
        <dbReference type="Pfam" id="PF26180"/>
    </source>
</evidence>
<feature type="compositionally biased region" description="Polar residues" evidence="1">
    <location>
        <begin position="423"/>
        <end position="446"/>
    </location>
</feature>
<comment type="caution">
    <text evidence="3">The sequence shown here is derived from an EMBL/GenBank/DDBJ whole genome shotgun (WGS) entry which is preliminary data.</text>
</comment>
<protein>
    <recommendedName>
        <fullName evidence="2">PAP/OAS1 substrate-binding-related domain-containing protein</fullName>
    </recommendedName>
</protein>
<feature type="compositionally biased region" description="Basic and acidic residues" evidence="1">
    <location>
        <begin position="402"/>
        <end position="420"/>
    </location>
</feature>
<feature type="compositionally biased region" description="Polar residues" evidence="1">
    <location>
        <begin position="880"/>
        <end position="897"/>
    </location>
</feature>
<feature type="compositionally biased region" description="Basic and acidic residues" evidence="1">
    <location>
        <begin position="768"/>
        <end position="777"/>
    </location>
</feature>
<evidence type="ECO:0000313" key="3">
    <source>
        <dbReference type="EMBL" id="KAG8095935.1"/>
    </source>
</evidence>
<dbReference type="EMBL" id="JAAALK010000079">
    <property type="protein sequence ID" value="KAG8095935.1"/>
    <property type="molecule type" value="Genomic_DNA"/>
</dbReference>
<gene>
    <name evidence="3" type="ORF">GUJ93_ZPchr0013g37821</name>
</gene>
<sequence>MAMAVRRAICPRLSRSSVCERVVAEQCELHQRRMTCVESVARRWRGDWRYDGVIHDKETTKCICVVKIIKCLVDNIVVDISFNQVGGLCTLCFLDEVDILIRKNHLFKRSIILIKAWCFYESRILGAHHGLISTYALETLVLYIFHVFNNCFTGPLELLYHFLEFFSNFDWERFCLSLWGPVPISSLPDMSAEPPRLDGGDLLLSKPFLDKCSYSYAVTPHIQEIQYQQSFVSKHFNVIDPLRINNNLGRSISKGNFFRIRSAFSFGARRLEKLLECPKEDLIAEVNMFFTNTWIRHGSGNRPDAPTPNLVPQHALKVVPAEASNSQRSAMLFKKKAENPNLQANQDNLTEGAHSYPPEVTSQLLQRGDLHFRNSCRTVNPVVSHSHHQKIHATHANTKVSEQLERNRSDGSMQNERDKGMPNSLSVNDRNGQNRSRFARTRSSPELTDPSIEGYYRGRWIRVFEMEKSLKADYNSRRNNLAPEVSSSHITKSSQDESMSLMNSSSFYSMSAASDSHSVSSSYHEDNGFVMNDDLSSVSEASEKEQEEQVLVNLMASAKLHEFNGQVQLPMQMSSNLSVTPSPLHAPTAYSQKHFGGVPPTSLIGVPWPNMQLLHGFVQPPMTHYMHSHAFASSIEDGNESEKSISDASRDDGNNWHEYGVRLSRFFNHQGRDPQVHHFNGKEHSASPNIVSGTPLERQVEIAIEDCWGVEEKYTNMFQNQISRQVSINAAVSSGNPRIPSSQASLLRNKAPPENSWDELAGKTSGSLRDKWGEKPDFAAPATTTHSKNNTGWQTGNATEHIPPEADGPRNGVAIPNIRNEASDVTTRSDSTTPRASQIPNDFEPSQMGMPNPMFAPFIIRSPQHRQADSSKLTFIPTGPSDSSNLTFVPTSPPDSSKLTFVQTGPPVPFVMLPFVPGNGDGSVPQFERNEGVDSHPINIAVQNFGSLNDVQHPDTNATPMASTSTVDDPSDEQRPDILNSDFGSHWHNLQYGRLCQNPRHMDPMFPFAVPPMYLHGHVLMFHGMGLVDQLQQMLTGHRLGLLANESFL</sequence>
<dbReference type="Proteomes" id="UP000729402">
    <property type="component" value="Unassembled WGS sequence"/>
</dbReference>
<feature type="region of interest" description="Disordered" evidence="1">
    <location>
        <begin position="951"/>
        <end position="977"/>
    </location>
</feature>
<feature type="compositionally biased region" description="Polar residues" evidence="1">
    <location>
        <begin position="782"/>
        <end position="798"/>
    </location>
</feature>